<dbReference type="CDD" id="cd13854">
    <property type="entry name" value="CuRO_1_MaLCC_like"/>
    <property type="match status" value="1"/>
</dbReference>
<dbReference type="OrthoDB" id="2121828at2759"/>
<dbReference type="AlphaFoldDB" id="G3JB06"/>
<keyword evidence="4" id="KW-0560">Oxidoreductase</keyword>
<dbReference type="HOGENOM" id="CLU_006504_3_2_1"/>
<evidence type="ECO:0000259" key="10">
    <source>
        <dbReference type="Pfam" id="PF07732"/>
    </source>
</evidence>
<dbReference type="KEGG" id="cmt:CCM_03490"/>
<gene>
    <name evidence="11" type="ORF">CCM_03490</name>
</gene>
<reference evidence="11 12" key="1">
    <citation type="journal article" date="2011" name="Genome Biol.">
        <title>Genome sequence of the insect pathogenic fungus Cordyceps militaris, a valued traditional Chinese medicine.</title>
        <authorList>
            <person name="Zheng P."/>
            <person name="Xia Y."/>
            <person name="Xiao G."/>
            <person name="Xiong C."/>
            <person name="Hu X."/>
            <person name="Zhang S."/>
            <person name="Zheng H."/>
            <person name="Huang Y."/>
            <person name="Zhou Y."/>
            <person name="Wang S."/>
            <person name="Zhao G.P."/>
            <person name="Liu X."/>
            <person name="St Leger R.J."/>
            <person name="Wang C."/>
        </authorList>
    </citation>
    <scope>NUCLEOTIDE SEQUENCE [LARGE SCALE GENOMIC DNA]</scope>
    <source>
        <strain evidence="11 12">CM01</strain>
    </source>
</reference>
<keyword evidence="5" id="KW-0186">Copper</keyword>
<evidence type="ECO:0000256" key="3">
    <source>
        <dbReference type="ARBA" id="ARBA00022737"/>
    </source>
</evidence>
<proteinExistence type="inferred from homology"/>
<accession>G3JB06</accession>
<keyword evidence="12" id="KW-1185">Reference proteome</keyword>
<dbReference type="Pfam" id="PF07731">
    <property type="entry name" value="Cu-oxidase_2"/>
    <property type="match status" value="1"/>
</dbReference>
<dbReference type="CDD" id="cd13880">
    <property type="entry name" value="CuRO_2_MaLCC_like"/>
    <property type="match status" value="1"/>
</dbReference>
<dbReference type="InterPro" id="IPR045087">
    <property type="entry name" value="Cu-oxidase_fam"/>
</dbReference>
<feature type="domain" description="Plastocyanin-like" evidence="9">
    <location>
        <begin position="408"/>
        <end position="526"/>
    </location>
</feature>
<sequence>MLFQAAIVGIHLICTAASVVARAEGKSPCSGNTPANRSSWCEYSIESDYKSLVPDTGVTREYWLDIVDIIASPDGVPRPAMVAANGTIPGPTLFADWGDTVVVHVRNSLYTSKNGTSIHFHGIRQLFNNQNDGVVSMTQCPTPVNQTTTYTWRAMQYGSTWYHSHFGLQAWEGVFGGIVINGPATANYDVDLGPLFLNDWSHETAYARSIYHKSYLLPQLLETGLINGTNTFGDGGQRLKIRFEAGKTYRLRLVNAALISHFKFTIDNHEMTVIAHDLVPVEPYKVNVLDITMGQRYDILVTANQATTAKQFWMRSIPLGLCGDPNARADDIRAVVQYDDSSSDPSTRSYPISQLCGDLSTRGTPRVKEDVEQPDIKVTETTSFNKVDGFWYWTLKAAPMLIEWNDPTLSKLLRHETDFQKNDSVIELPQANKTFYLVIQNPLFVAHPIHLHGHDFFVLGQGVGPFISGISPLKTKNPPRRDTALLLGSGYLVIGFVTDNPGVWLMHCHIGYHVETGFSLQVVERADEIPAIIDAEKLSTECAAWSSFQEENKIIQDDSGV</sequence>
<dbReference type="PANTHER" id="PTHR11709:SF502">
    <property type="entry name" value="MULTICOPPER OXIDASE"/>
    <property type="match status" value="1"/>
</dbReference>
<dbReference type="Gene3D" id="2.60.40.420">
    <property type="entry name" value="Cupredoxins - blue copper proteins"/>
    <property type="match status" value="3"/>
</dbReference>
<dbReference type="Pfam" id="PF07732">
    <property type="entry name" value="Cu-oxidase_3"/>
    <property type="match status" value="1"/>
</dbReference>
<dbReference type="FunFam" id="2.60.40.420:FF:000038">
    <property type="entry name" value="Extracellular dihydrogeodin oxidase/laccase"/>
    <property type="match status" value="1"/>
</dbReference>
<dbReference type="CDD" id="cd13901">
    <property type="entry name" value="CuRO_3_MaLCC_like"/>
    <property type="match status" value="1"/>
</dbReference>
<dbReference type="InterPro" id="IPR008972">
    <property type="entry name" value="Cupredoxin"/>
</dbReference>
<dbReference type="OMA" id="THWKFTI"/>
<dbReference type="RefSeq" id="XP_006668704.1">
    <property type="nucleotide sequence ID" value="XM_006668641.1"/>
</dbReference>
<protein>
    <submittedName>
        <fullName evidence="11">Laccase-1</fullName>
    </submittedName>
</protein>
<dbReference type="GO" id="GO:0005507">
    <property type="term" value="F:copper ion binding"/>
    <property type="evidence" value="ECO:0007669"/>
    <property type="project" value="InterPro"/>
</dbReference>
<evidence type="ECO:0000259" key="8">
    <source>
        <dbReference type="Pfam" id="PF00394"/>
    </source>
</evidence>
<dbReference type="GO" id="GO:0016491">
    <property type="term" value="F:oxidoreductase activity"/>
    <property type="evidence" value="ECO:0007669"/>
    <property type="project" value="UniProtKB-KW"/>
</dbReference>
<dbReference type="FunFam" id="2.60.40.420:FF:000021">
    <property type="entry name" value="Extracellular dihydrogeodin oxidase/laccase"/>
    <property type="match status" value="1"/>
</dbReference>
<evidence type="ECO:0000256" key="4">
    <source>
        <dbReference type="ARBA" id="ARBA00023002"/>
    </source>
</evidence>
<evidence type="ECO:0000256" key="1">
    <source>
        <dbReference type="ARBA" id="ARBA00010609"/>
    </source>
</evidence>
<comment type="similarity">
    <text evidence="1">Belongs to the multicopper oxidase family.</text>
</comment>
<keyword evidence="6" id="KW-0325">Glycoprotein</keyword>
<dbReference type="VEuPathDB" id="FungiDB:CCM_03490"/>
<evidence type="ECO:0000256" key="7">
    <source>
        <dbReference type="SAM" id="SignalP"/>
    </source>
</evidence>
<evidence type="ECO:0000313" key="12">
    <source>
        <dbReference type="Proteomes" id="UP000001610"/>
    </source>
</evidence>
<dbReference type="SMR" id="G3JB06"/>
<dbReference type="eggNOG" id="KOG1263">
    <property type="taxonomic scope" value="Eukaryota"/>
</dbReference>
<keyword evidence="2" id="KW-0479">Metal-binding</keyword>
<keyword evidence="7" id="KW-0732">Signal</keyword>
<dbReference type="EMBL" id="JH126400">
    <property type="protein sequence ID" value="EGX95218.1"/>
    <property type="molecule type" value="Genomic_DNA"/>
</dbReference>
<feature type="chain" id="PRO_5003446303" evidence="7">
    <location>
        <begin position="26"/>
        <end position="561"/>
    </location>
</feature>
<dbReference type="InterPro" id="IPR011707">
    <property type="entry name" value="Cu-oxidase-like_N"/>
</dbReference>
<dbReference type="Pfam" id="PF00394">
    <property type="entry name" value="Cu-oxidase"/>
    <property type="match status" value="1"/>
</dbReference>
<dbReference type="InParanoid" id="G3JB06"/>
<dbReference type="InterPro" id="IPR011706">
    <property type="entry name" value="Cu-oxidase_C"/>
</dbReference>
<feature type="signal peptide" evidence="7">
    <location>
        <begin position="1"/>
        <end position="25"/>
    </location>
</feature>
<feature type="domain" description="Plastocyanin-like" evidence="10">
    <location>
        <begin position="71"/>
        <end position="183"/>
    </location>
</feature>
<evidence type="ECO:0000256" key="6">
    <source>
        <dbReference type="ARBA" id="ARBA00023180"/>
    </source>
</evidence>
<dbReference type="InterPro" id="IPR001117">
    <property type="entry name" value="Cu-oxidase_2nd"/>
</dbReference>
<keyword evidence="3" id="KW-0677">Repeat</keyword>
<evidence type="ECO:0000256" key="5">
    <source>
        <dbReference type="ARBA" id="ARBA00023008"/>
    </source>
</evidence>
<dbReference type="Proteomes" id="UP000001610">
    <property type="component" value="Unassembled WGS sequence"/>
</dbReference>
<dbReference type="GeneID" id="18165516"/>
<feature type="domain" description="Plastocyanin-like" evidence="8">
    <location>
        <begin position="194"/>
        <end position="317"/>
    </location>
</feature>
<dbReference type="PANTHER" id="PTHR11709">
    <property type="entry name" value="MULTI-COPPER OXIDASE"/>
    <property type="match status" value="1"/>
</dbReference>
<evidence type="ECO:0000313" key="11">
    <source>
        <dbReference type="EMBL" id="EGX95218.1"/>
    </source>
</evidence>
<dbReference type="STRING" id="983644.G3JB06"/>
<organism evidence="11 12">
    <name type="scientific">Cordyceps militaris (strain CM01)</name>
    <name type="common">Caterpillar fungus</name>
    <dbReference type="NCBI Taxonomy" id="983644"/>
    <lineage>
        <taxon>Eukaryota</taxon>
        <taxon>Fungi</taxon>
        <taxon>Dikarya</taxon>
        <taxon>Ascomycota</taxon>
        <taxon>Pezizomycotina</taxon>
        <taxon>Sordariomycetes</taxon>
        <taxon>Hypocreomycetidae</taxon>
        <taxon>Hypocreales</taxon>
        <taxon>Cordycipitaceae</taxon>
        <taxon>Cordyceps</taxon>
    </lineage>
</organism>
<evidence type="ECO:0000259" key="9">
    <source>
        <dbReference type="Pfam" id="PF07731"/>
    </source>
</evidence>
<dbReference type="SUPFAM" id="SSF49503">
    <property type="entry name" value="Cupredoxins"/>
    <property type="match status" value="3"/>
</dbReference>
<name>G3JB06_CORMM</name>
<evidence type="ECO:0000256" key="2">
    <source>
        <dbReference type="ARBA" id="ARBA00022723"/>
    </source>
</evidence>